<dbReference type="InterPro" id="IPR006015">
    <property type="entry name" value="Universal_stress_UspA"/>
</dbReference>
<dbReference type="PRINTS" id="PR01438">
    <property type="entry name" value="UNVRSLSTRESS"/>
</dbReference>
<dbReference type="SUPFAM" id="SSF52402">
    <property type="entry name" value="Adenine nucleotide alpha hydrolases-like"/>
    <property type="match status" value="2"/>
</dbReference>
<evidence type="ECO:0000259" key="2">
    <source>
        <dbReference type="Pfam" id="PF00582"/>
    </source>
</evidence>
<proteinExistence type="inferred from homology"/>
<comment type="caution">
    <text evidence="3">The sequence shown here is derived from an EMBL/GenBank/DDBJ whole genome shotgun (WGS) entry which is preliminary data.</text>
</comment>
<dbReference type="EMBL" id="PDJJ01000001">
    <property type="protein sequence ID" value="PFG43559.1"/>
    <property type="molecule type" value="Genomic_DNA"/>
</dbReference>
<accession>A0A2A9EZI5</accession>
<dbReference type="PANTHER" id="PTHR46553">
    <property type="entry name" value="ADENINE NUCLEOTIDE ALPHA HYDROLASES-LIKE SUPERFAMILY PROTEIN"/>
    <property type="match status" value="1"/>
</dbReference>
<keyword evidence="4" id="KW-1185">Reference proteome</keyword>
<dbReference type="Gene3D" id="3.40.50.620">
    <property type="entry name" value="HUPs"/>
    <property type="match status" value="2"/>
</dbReference>
<sequence length="289" mass="30494">MRHDGPVVIALDGSPHSEQTLEWGLAEAEHRAAEAVLARAFQVPRDPSAWNWYLVVPEPALLAEVKEYLVERLEHATVRSPGIVISTRALDGPEVPALQALTTDAQLLVVGAQGQVGRTRVGRVGAHLAAHSRCPVAVVRGASQGGSVVVGVDGSPTSLAAAAAAAREAVWRGVPLVVLHARPPLLDPHVTVREVPPLATSDADDPTHQAAERTAATLREENPGLEVRLELLDDEPVHALLARSGPDDLVVVGSRGMGAFRGMLLGSVSNEVVRHASGTVLVVHDDEDR</sequence>
<dbReference type="RefSeq" id="WP_098463901.1">
    <property type="nucleotide sequence ID" value="NZ_PDJJ01000001.1"/>
</dbReference>
<evidence type="ECO:0000313" key="3">
    <source>
        <dbReference type="EMBL" id="PFG43559.1"/>
    </source>
</evidence>
<feature type="domain" description="UspA" evidence="2">
    <location>
        <begin position="7"/>
        <end position="140"/>
    </location>
</feature>
<dbReference type="AlphaFoldDB" id="A0A2A9EZI5"/>
<dbReference type="InterPro" id="IPR014729">
    <property type="entry name" value="Rossmann-like_a/b/a_fold"/>
</dbReference>
<dbReference type="PANTHER" id="PTHR46553:SF3">
    <property type="entry name" value="ADENINE NUCLEOTIDE ALPHA HYDROLASES-LIKE SUPERFAMILY PROTEIN"/>
    <property type="match status" value="1"/>
</dbReference>
<evidence type="ECO:0000313" key="4">
    <source>
        <dbReference type="Proteomes" id="UP000224130"/>
    </source>
</evidence>
<comment type="similarity">
    <text evidence="1">Belongs to the universal stress protein A family.</text>
</comment>
<dbReference type="Pfam" id="PF00582">
    <property type="entry name" value="Usp"/>
    <property type="match status" value="2"/>
</dbReference>
<organism evidence="3 4">
    <name type="scientific">Isoptericola jiangsuensis</name>
    <dbReference type="NCBI Taxonomy" id="548579"/>
    <lineage>
        <taxon>Bacteria</taxon>
        <taxon>Bacillati</taxon>
        <taxon>Actinomycetota</taxon>
        <taxon>Actinomycetes</taxon>
        <taxon>Micrococcales</taxon>
        <taxon>Promicromonosporaceae</taxon>
        <taxon>Isoptericola</taxon>
    </lineage>
</organism>
<feature type="domain" description="UspA" evidence="2">
    <location>
        <begin position="148"/>
        <end position="284"/>
    </location>
</feature>
<dbReference type="OrthoDB" id="6174426at2"/>
<evidence type="ECO:0000256" key="1">
    <source>
        <dbReference type="ARBA" id="ARBA00008791"/>
    </source>
</evidence>
<protein>
    <submittedName>
        <fullName evidence="3">Nucleotide-binding universal stress UspA family protein</fullName>
    </submittedName>
</protein>
<reference evidence="3 4" key="1">
    <citation type="submission" date="2017-10" db="EMBL/GenBank/DDBJ databases">
        <title>Sequencing the genomes of 1000 actinobacteria strains.</title>
        <authorList>
            <person name="Klenk H.-P."/>
        </authorList>
    </citation>
    <scope>NUCLEOTIDE SEQUENCE [LARGE SCALE GENOMIC DNA]</scope>
    <source>
        <strain evidence="3 4">DSM 21863</strain>
    </source>
</reference>
<dbReference type="InterPro" id="IPR006016">
    <property type="entry name" value="UspA"/>
</dbReference>
<gene>
    <name evidence="3" type="ORF">ATJ88_2258</name>
</gene>
<name>A0A2A9EZI5_9MICO</name>
<dbReference type="Proteomes" id="UP000224130">
    <property type="component" value="Unassembled WGS sequence"/>
</dbReference>